<evidence type="ECO:0000313" key="4">
    <source>
        <dbReference type="Proteomes" id="UP000239366"/>
    </source>
</evidence>
<accession>A0A2S7T519</accession>
<proteinExistence type="predicted"/>
<dbReference type="InterPro" id="IPR001667">
    <property type="entry name" value="DDH_dom"/>
</dbReference>
<dbReference type="AlphaFoldDB" id="A0A2S7T519"/>
<dbReference type="Gene3D" id="3.10.310.30">
    <property type="match status" value="1"/>
</dbReference>
<dbReference type="PANTHER" id="PTHR47618:SF1">
    <property type="entry name" value="BIFUNCTIONAL OLIGORIBONUCLEASE AND PAP PHOSPHATASE NRNA"/>
    <property type="match status" value="1"/>
</dbReference>
<sequence length="339" mass="37825">MKKTDWQSLKERLSSPLKIVVIPHKNPDGDAMGSCLAWARYLQKTGHEVKVIAPNEYPKFLKWMPGDDQVMIYDHAAGHAERLILAADLLCTLDFNALSRAGNMLKSLEKAQGEFLMIDHHQQPDDYARYTYSLPHLSSTCEMVYGAIKELGDLELLDAEMSGCLYAGIMTDTGSFKYPATTAETHRVVAHLIEIGADHSLIQRLIFDNNSPARLNLLGRALSNMVQLPEMSTAYMSLSQEELDAEGYSKGDTEGFVNYGLSIEGIRFAVLFTENKEEGIIKISFRSIGDFSVNSFAREHFEGGGHQNAAGGRSRLSLQETLQRFESLLPPYQKELQSP</sequence>
<dbReference type="OrthoDB" id="9803668at2"/>
<dbReference type="Gene3D" id="3.90.1640.10">
    <property type="entry name" value="inorganic pyrophosphatase (n-terminal core)"/>
    <property type="match status" value="1"/>
</dbReference>
<gene>
    <name evidence="3" type="ORF">BST99_02125</name>
</gene>
<feature type="domain" description="DHHA1" evidence="2">
    <location>
        <begin position="245"/>
        <end position="326"/>
    </location>
</feature>
<organism evidence="3 4">
    <name type="scientific">Aureicoccus marinus</name>
    <dbReference type="NCBI Taxonomy" id="754435"/>
    <lineage>
        <taxon>Bacteria</taxon>
        <taxon>Pseudomonadati</taxon>
        <taxon>Bacteroidota</taxon>
        <taxon>Flavobacteriia</taxon>
        <taxon>Flavobacteriales</taxon>
        <taxon>Flavobacteriaceae</taxon>
        <taxon>Aureicoccus</taxon>
    </lineage>
</organism>
<dbReference type="Proteomes" id="UP000239366">
    <property type="component" value="Unassembled WGS sequence"/>
</dbReference>
<evidence type="ECO:0000259" key="1">
    <source>
        <dbReference type="Pfam" id="PF01368"/>
    </source>
</evidence>
<dbReference type="InterPro" id="IPR038763">
    <property type="entry name" value="DHH_sf"/>
</dbReference>
<dbReference type="InterPro" id="IPR003156">
    <property type="entry name" value="DHHA1_dom"/>
</dbReference>
<dbReference type="EMBL" id="MQVX01000001">
    <property type="protein sequence ID" value="PQJ14698.1"/>
    <property type="molecule type" value="Genomic_DNA"/>
</dbReference>
<dbReference type="Pfam" id="PF01368">
    <property type="entry name" value="DHH"/>
    <property type="match status" value="1"/>
</dbReference>
<reference evidence="4" key="1">
    <citation type="submission" date="2016-11" db="EMBL/GenBank/DDBJ databases">
        <title>Trade-off between light-utilization and light-protection in marine flavobacteria.</title>
        <authorList>
            <person name="Kumagai Y."/>
            <person name="Yoshizawa S."/>
            <person name="Kogure K."/>
        </authorList>
    </citation>
    <scope>NUCLEOTIDE SEQUENCE [LARGE SCALE GENOMIC DNA]</scope>
    <source>
        <strain evidence="4">SG-18</strain>
    </source>
</reference>
<evidence type="ECO:0000259" key="2">
    <source>
        <dbReference type="Pfam" id="PF02272"/>
    </source>
</evidence>
<evidence type="ECO:0000313" key="3">
    <source>
        <dbReference type="EMBL" id="PQJ14698.1"/>
    </source>
</evidence>
<keyword evidence="4" id="KW-1185">Reference proteome</keyword>
<dbReference type="SUPFAM" id="SSF64182">
    <property type="entry name" value="DHH phosphoesterases"/>
    <property type="match status" value="1"/>
</dbReference>
<protein>
    <submittedName>
        <fullName evidence="3">DHH family phosphoesterase</fullName>
    </submittedName>
</protein>
<feature type="domain" description="DDH" evidence="1">
    <location>
        <begin position="18"/>
        <end position="169"/>
    </location>
</feature>
<dbReference type="InterPro" id="IPR051319">
    <property type="entry name" value="Oligoribo/pAp-PDE_c-di-AMP_PDE"/>
</dbReference>
<dbReference type="Pfam" id="PF02272">
    <property type="entry name" value="DHHA1"/>
    <property type="match status" value="1"/>
</dbReference>
<dbReference type="RefSeq" id="WP_105000333.1">
    <property type="nucleotide sequence ID" value="NZ_MQVX01000001.1"/>
</dbReference>
<dbReference type="PANTHER" id="PTHR47618">
    <property type="entry name" value="BIFUNCTIONAL OLIGORIBONUCLEASE AND PAP PHOSPHATASE NRNA"/>
    <property type="match status" value="1"/>
</dbReference>
<dbReference type="GO" id="GO:0003676">
    <property type="term" value="F:nucleic acid binding"/>
    <property type="evidence" value="ECO:0007669"/>
    <property type="project" value="InterPro"/>
</dbReference>
<comment type="caution">
    <text evidence="3">The sequence shown here is derived from an EMBL/GenBank/DDBJ whole genome shotgun (WGS) entry which is preliminary data.</text>
</comment>
<name>A0A2S7T519_9FLAO</name>